<dbReference type="SUPFAM" id="SSF54001">
    <property type="entry name" value="Cysteine proteinases"/>
    <property type="match status" value="1"/>
</dbReference>
<dbReference type="GO" id="GO:0004843">
    <property type="term" value="F:cysteine-type deubiquitinase activity"/>
    <property type="evidence" value="ECO:0007669"/>
    <property type="project" value="UniProtKB-EC"/>
</dbReference>
<evidence type="ECO:0000256" key="2">
    <source>
        <dbReference type="ARBA" id="ARBA00012759"/>
    </source>
</evidence>
<dbReference type="GO" id="GO:0043161">
    <property type="term" value="P:proteasome-mediated ubiquitin-dependent protein catabolic process"/>
    <property type="evidence" value="ECO:0007669"/>
    <property type="project" value="InterPro"/>
</dbReference>
<dbReference type="RefSeq" id="XP_064704925.1">
    <property type="nucleotide sequence ID" value="XM_064847204.1"/>
</dbReference>
<dbReference type="Pfam" id="PF13446">
    <property type="entry name" value="RPT"/>
    <property type="match status" value="4"/>
</dbReference>
<feature type="coiled-coil region" evidence="7">
    <location>
        <begin position="1140"/>
        <end position="1167"/>
    </location>
</feature>
<dbReference type="InterPro" id="IPR044635">
    <property type="entry name" value="UBP14-like"/>
</dbReference>
<evidence type="ECO:0000313" key="10">
    <source>
        <dbReference type="EMBL" id="KAK5050339.1"/>
    </source>
</evidence>
<feature type="region of interest" description="Disordered" evidence="8">
    <location>
        <begin position="771"/>
        <end position="820"/>
    </location>
</feature>
<dbReference type="InterPro" id="IPR025305">
    <property type="entry name" value="UCH_repeat_domain"/>
</dbReference>
<feature type="compositionally biased region" description="Polar residues" evidence="8">
    <location>
        <begin position="809"/>
        <end position="819"/>
    </location>
</feature>
<proteinExistence type="predicted"/>
<feature type="region of interest" description="Disordered" evidence="8">
    <location>
        <begin position="1317"/>
        <end position="1340"/>
    </location>
</feature>
<feature type="compositionally biased region" description="Basic and acidic residues" evidence="8">
    <location>
        <begin position="887"/>
        <end position="897"/>
    </location>
</feature>
<evidence type="ECO:0000256" key="6">
    <source>
        <dbReference type="ARBA" id="ARBA00022807"/>
    </source>
</evidence>
<dbReference type="InterPro" id="IPR028889">
    <property type="entry name" value="USP"/>
</dbReference>
<evidence type="ECO:0000259" key="9">
    <source>
        <dbReference type="PROSITE" id="PS50235"/>
    </source>
</evidence>
<dbReference type="Gene3D" id="3.90.70.10">
    <property type="entry name" value="Cysteine proteinases"/>
    <property type="match status" value="2"/>
</dbReference>
<feature type="compositionally biased region" description="Polar residues" evidence="8">
    <location>
        <begin position="848"/>
        <end position="876"/>
    </location>
</feature>
<dbReference type="Pfam" id="PF00443">
    <property type="entry name" value="UCH"/>
    <property type="match status" value="2"/>
</dbReference>
<dbReference type="GeneID" id="89971803"/>
<gene>
    <name evidence="10" type="ORF">LTR84_003620</name>
</gene>
<comment type="caution">
    <text evidence="10">The sequence shown here is derived from an EMBL/GenBank/DDBJ whole genome shotgun (WGS) entry which is preliminary data.</text>
</comment>
<evidence type="ECO:0000256" key="7">
    <source>
        <dbReference type="SAM" id="Coils"/>
    </source>
</evidence>
<dbReference type="PROSITE" id="PS00972">
    <property type="entry name" value="USP_1"/>
    <property type="match status" value="1"/>
</dbReference>
<comment type="catalytic activity">
    <reaction evidence="1">
        <text>Thiol-dependent hydrolysis of ester, thioester, amide, peptide and isopeptide bonds formed by the C-terminal Gly of ubiquitin (a 76-residue protein attached to proteins as an intracellular targeting signal).</text>
        <dbReference type="EC" id="3.4.19.12"/>
    </reaction>
</comment>
<dbReference type="InterPro" id="IPR038765">
    <property type="entry name" value="Papain-like_cys_pep_sf"/>
</dbReference>
<keyword evidence="5" id="KW-0378">Hydrolase</keyword>
<feature type="compositionally biased region" description="Basic and acidic residues" evidence="8">
    <location>
        <begin position="339"/>
        <end position="349"/>
    </location>
</feature>
<dbReference type="GO" id="GO:0070628">
    <property type="term" value="F:proteasome binding"/>
    <property type="evidence" value="ECO:0007669"/>
    <property type="project" value="TreeGrafter"/>
</dbReference>
<dbReference type="Proteomes" id="UP001358417">
    <property type="component" value="Unassembled WGS sequence"/>
</dbReference>
<accession>A0AAV9N6I9</accession>
<keyword evidence="3" id="KW-0645">Protease</keyword>
<dbReference type="EC" id="3.4.19.12" evidence="2"/>
<dbReference type="InterPro" id="IPR036339">
    <property type="entry name" value="PUB-like_dom_sf"/>
</dbReference>
<organism evidence="10 11">
    <name type="scientific">Exophiala bonariae</name>
    <dbReference type="NCBI Taxonomy" id="1690606"/>
    <lineage>
        <taxon>Eukaryota</taxon>
        <taxon>Fungi</taxon>
        <taxon>Dikarya</taxon>
        <taxon>Ascomycota</taxon>
        <taxon>Pezizomycotina</taxon>
        <taxon>Eurotiomycetes</taxon>
        <taxon>Chaetothyriomycetidae</taxon>
        <taxon>Chaetothyriales</taxon>
        <taxon>Herpotrichiellaceae</taxon>
        <taxon>Exophiala</taxon>
    </lineage>
</organism>
<keyword evidence="11" id="KW-1185">Reference proteome</keyword>
<evidence type="ECO:0000256" key="3">
    <source>
        <dbReference type="ARBA" id="ARBA00022670"/>
    </source>
</evidence>
<dbReference type="GO" id="GO:0016579">
    <property type="term" value="P:protein deubiquitination"/>
    <property type="evidence" value="ECO:0007669"/>
    <property type="project" value="InterPro"/>
</dbReference>
<dbReference type="InterPro" id="IPR001394">
    <property type="entry name" value="Peptidase_C19_UCH"/>
</dbReference>
<feature type="compositionally biased region" description="Polar residues" evidence="8">
    <location>
        <begin position="1331"/>
        <end position="1340"/>
    </location>
</feature>
<evidence type="ECO:0000256" key="5">
    <source>
        <dbReference type="ARBA" id="ARBA00022801"/>
    </source>
</evidence>
<dbReference type="PANTHER" id="PTHR43982">
    <property type="entry name" value="UBIQUITIN CARBOXYL-TERMINAL HYDROLASE"/>
    <property type="match status" value="1"/>
</dbReference>
<evidence type="ECO:0000313" key="11">
    <source>
        <dbReference type="Proteomes" id="UP001358417"/>
    </source>
</evidence>
<feature type="region of interest" description="Disordered" evidence="8">
    <location>
        <begin position="1270"/>
        <end position="1297"/>
    </location>
</feature>
<feature type="region of interest" description="Disordered" evidence="8">
    <location>
        <begin position="848"/>
        <end position="918"/>
    </location>
</feature>
<evidence type="ECO:0000256" key="1">
    <source>
        <dbReference type="ARBA" id="ARBA00000707"/>
    </source>
</evidence>
<evidence type="ECO:0000256" key="8">
    <source>
        <dbReference type="SAM" id="MobiDB-lite"/>
    </source>
</evidence>
<dbReference type="SUPFAM" id="SSF143503">
    <property type="entry name" value="PUG domain-like"/>
    <property type="match status" value="1"/>
</dbReference>
<dbReference type="PROSITE" id="PS50235">
    <property type="entry name" value="USP_3"/>
    <property type="match status" value="1"/>
</dbReference>
<keyword evidence="7" id="KW-0175">Coiled coil</keyword>
<protein>
    <recommendedName>
        <fullName evidence="2">ubiquitinyl hydrolase 1</fullName>
        <ecNumber evidence="2">3.4.19.12</ecNumber>
    </recommendedName>
</protein>
<feature type="domain" description="USP" evidence="9">
    <location>
        <begin position="634"/>
        <end position="1249"/>
    </location>
</feature>
<keyword evidence="4" id="KW-0833">Ubl conjugation pathway</keyword>
<feature type="region of interest" description="Disordered" evidence="8">
    <location>
        <begin position="315"/>
        <end position="349"/>
    </location>
</feature>
<dbReference type="GO" id="GO:0061136">
    <property type="term" value="P:regulation of proteasomal protein catabolic process"/>
    <property type="evidence" value="ECO:0007669"/>
    <property type="project" value="TreeGrafter"/>
</dbReference>
<reference evidence="10 11" key="1">
    <citation type="submission" date="2023-08" db="EMBL/GenBank/DDBJ databases">
        <title>Black Yeasts Isolated from many extreme environments.</title>
        <authorList>
            <person name="Coleine C."/>
            <person name="Stajich J.E."/>
            <person name="Selbmann L."/>
        </authorList>
    </citation>
    <scope>NUCLEOTIDE SEQUENCE [LARGE SCALE GENOMIC DNA]</scope>
    <source>
        <strain evidence="10 11">CCFEE 5792</strain>
    </source>
</reference>
<feature type="compositionally biased region" description="Pro residues" evidence="8">
    <location>
        <begin position="900"/>
        <end position="913"/>
    </location>
</feature>
<name>A0AAV9N6I9_9EURO</name>
<dbReference type="PANTHER" id="PTHR43982:SF6">
    <property type="entry name" value="UBIQUITIN CARBOXYL-TERMINAL HYDROLASE 2-RELATED"/>
    <property type="match status" value="1"/>
</dbReference>
<evidence type="ECO:0000256" key="4">
    <source>
        <dbReference type="ARBA" id="ARBA00022786"/>
    </source>
</evidence>
<dbReference type="InterPro" id="IPR018200">
    <property type="entry name" value="USP_CS"/>
</dbReference>
<dbReference type="EMBL" id="JAVRRD010000017">
    <property type="protein sequence ID" value="KAK5050339.1"/>
    <property type="molecule type" value="Genomic_DNA"/>
</dbReference>
<sequence>MAGVQGNIRSFIAPVEGSGRTAPALLEDLTLYEPWQTTVRNLLADAPLKFSQGQYLGEAINLDSCRHRFAVKDRQSQPPAQDERPGPDTIWTVAVFCLVCRLHLRVKVDYTVRFEQSPCPTPEHPLHHLVRSKYQETLDRNQWKRQNPNTVDEIYTFKCSSNTCSASVTIQFSPPVLRPNDVRTLTNPELLSQRTEEAFRRQGGQTEGMKSPTPTDVLCDLRSYLKNAWKAKSDPKYSLIKLTNKRFIVRFGPDGIACREVLEHLGFQLEPGNAWKVPEPIFEEDQPFQSPVNVFLDNAEHELVALLLARPPKEREQIPDLSQPPSADRELSRLLSSQDYDKNPASRSEKITAEMRPGFFVALGIPSDASDDLIIKAYHQQVQTDPQGAPTYLSNLRNIASHRQSDVLETEVVLETSRGRFEVETLNKAYKAFQLTGREGMVTDDDIIGSFTAILADSPAHEHELREYLRIIGVYRKSKKLIDTAQNVLETYEQALTYLDAGPATEDEHIQALFAVKTNDNKSAEEQAIKAVSIIAKHRRSPFLTSWIDSGFSIDTPAMEPALGYQALQIQNREIDDEMVMLQYNMAVEENPASVEFYTKALTAIANGRNSTVLFDHLHMRAPQGPQGTSEEPVGLENIGNTCYLNSLLQVLFTTTDLRKVVLNFEDYKMALDGNSIERKRVGQRQISLQEVQTAQKFVTSLASLFRGMIESPHSSIRPEQELARLTLESHNLKERMRRRSTLKSTDRPTIGETDELAFFGPFTLDEYSRNGTGDAIVQSPAENNEADPMDTNPLVSFGREADNPKMNDASSEETLFSKSDSEQALLENNTLAGQRAILDNKENLSQSKISTSPKNAHFQGQNSSPLGPTSPSKLNAQAGVLSLGAHSEESETKQEPVKYLPPPGKPPPIPPRKPVENPTTTLEEYARQQDVTEVISHVLTSLSSAIRPTGFDKTGEQLDEVHDTFYGQLNRHTENDKGQSKSEQYRDIITRVSNQPADLYAAIDNEYDLQVGGAEKKGYTSLETLPPVLCIQLDRVIWNKEVNRQEKVNHHVEVPETIYMDRYLESPPDSELMKRRQQTWDLKVELQALSARRTILEKKHGQSKDIPTLLEDAKIALEYLAELPGESIGGELEVKASTIATLGSLAENARTELDELKARSNVITQQIKEAFVDMRKHPYRLHAAFFHRGSAGGGHYWVYIYDHVKEMWRKYNDDRVTIVHNRNEIFGKPVQDSWGPPPNPYLLVYVRSEKVNEVVETVKRDIVYPPPDVPPPIPARNQMSAMPPAGENPGDVEMREYVNGGEQNPFLEDLSLGEPQEATVPKEGNWDNDGLTTDRQVRW</sequence>
<keyword evidence="6" id="KW-0788">Thiol protease</keyword>